<dbReference type="AlphaFoldDB" id="A0A4R9AEU9"/>
<feature type="transmembrane region" description="Helical" evidence="5">
    <location>
        <begin position="226"/>
        <end position="247"/>
    </location>
</feature>
<dbReference type="PROSITE" id="PS50931">
    <property type="entry name" value="HTH_LYSR"/>
    <property type="match status" value="1"/>
</dbReference>
<dbReference type="Proteomes" id="UP000298170">
    <property type="component" value="Unassembled WGS sequence"/>
</dbReference>
<accession>A0A4R9AEU9</accession>
<keyword evidence="2" id="KW-0805">Transcription regulation</keyword>
<proteinExistence type="inferred from homology"/>
<keyword evidence="3" id="KW-0238">DNA-binding</keyword>
<dbReference type="InterPro" id="IPR000847">
    <property type="entry name" value="LysR_HTH_N"/>
</dbReference>
<comment type="similarity">
    <text evidence="1">Belongs to the LysR transcriptional regulatory family.</text>
</comment>
<dbReference type="SUPFAM" id="SSF53850">
    <property type="entry name" value="Periplasmic binding protein-like II"/>
    <property type="match status" value="1"/>
</dbReference>
<name>A0A4R9AEU9_9MICO</name>
<dbReference type="PANTHER" id="PTHR30346">
    <property type="entry name" value="TRANSCRIPTIONAL DUAL REGULATOR HCAR-RELATED"/>
    <property type="match status" value="1"/>
</dbReference>
<sequence length="296" mass="31273">MSVTLRQMEVLVAVVDEGSFGAAADSLQMSQSAVSHSLATLESAAGAPLVTRTPTILSTDLGEAILAHARRVLASARALDATILGHRGAVAVGTIRLAAGVTASHRLVPELLIRWRAELPGLDVRLFEGSDDELEAWLESGAVDAAVLVDPDPPAHGAVILAHDDFRAVLRSDHPLAQEARINLADLAEDPLLTSTSGCEPQITTLHAMAGSNYAPAQRVHETSTLLGMIAAGLGVAIMPALALTMLPENLVMIELEQYLERTLVFTGPAERPWHPSVERMRDIAKSPAAILSIVP</sequence>
<evidence type="ECO:0000256" key="5">
    <source>
        <dbReference type="SAM" id="Phobius"/>
    </source>
</evidence>
<dbReference type="GO" id="GO:0003700">
    <property type="term" value="F:DNA-binding transcription factor activity"/>
    <property type="evidence" value="ECO:0007669"/>
    <property type="project" value="InterPro"/>
</dbReference>
<dbReference type="CDD" id="cd05466">
    <property type="entry name" value="PBP2_LTTR_substrate"/>
    <property type="match status" value="1"/>
</dbReference>
<keyword evidence="5" id="KW-0472">Membrane</keyword>
<dbReference type="GO" id="GO:0003677">
    <property type="term" value="F:DNA binding"/>
    <property type="evidence" value="ECO:0007669"/>
    <property type="project" value="UniProtKB-KW"/>
</dbReference>
<organism evidence="7 8">
    <name type="scientific">Cryobacterium suzukii</name>
    <dbReference type="NCBI Taxonomy" id="1259198"/>
    <lineage>
        <taxon>Bacteria</taxon>
        <taxon>Bacillati</taxon>
        <taxon>Actinomycetota</taxon>
        <taxon>Actinomycetes</taxon>
        <taxon>Micrococcales</taxon>
        <taxon>Microbacteriaceae</taxon>
        <taxon>Cryobacterium</taxon>
    </lineage>
</organism>
<dbReference type="SUPFAM" id="SSF46785">
    <property type="entry name" value="Winged helix' DNA-binding domain"/>
    <property type="match status" value="1"/>
</dbReference>
<keyword evidence="5" id="KW-1133">Transmembrane helix</keyword>
<dbReference type="GO" id="GO:0032993">
    <property type="term" value="C:protein-DNA complex"/>
    <property type="evidence" value="ECO:0007669"/>
    <property type="project" value="TreeGrafter"/>
</dbReference>
<evidence type="ECO:0000313" key="7">
    <source>
        <dbReference type="EMBL" id="TFD59158.1"/>
    </source>
</evidence>
<reference evidence="7 8" key="1">
    <citation type="submission" date="2019-03" db="EMBL/GenBank/DDBJ databases">
        <title>Genomics of glacier-inhabiting Cryobacterium strains.</title>
        <authorList>
            <person name="Liu Q."/>
            <person name="Xin Y.-H."/>
        </authorList>
    </citation>
    <scope>NUCLEOTIDE SEQUENCE [LARGE SCALE GENOMIC DNA]</scope>
    <source>
        <strain evidence="7 8">Sr39</strain>
    </source>
</reference>
<evidence type="ECO:0000256" key="2">
    <source>
        <dbReference type="ARBA" id="ARBA00023015"/>
    </source>
</evidence>
<feature type="domain" description="HTH lysR-type" evidence="6">
    <location>
        <begin position="3"/>
        <end position="59"/>
    </location>
</feature>
<dbReference type="RefSeq" id="WP_134515738.1">
    <property type="nucleotide sequence ID" value="NZ_SOHJ01000011.1"/>
</dbReference>
<evidence type="ECO:0000259" key="6">
    <source>
        <dbReference type="PROSITE" id="PS50931"/>
    </source>
</evidence>
<keyword evidence="5" id="KW-0812">Transmembrane</keyword>
<dbReference type="EMBL" id="SOHJ01000011">
    <property type="protein sequence ID" value="TFD59158.1"/>
    <property type="molecule type" value="Genomic_DNA"/>
</dbReference>
<protein>
    <submittedName>
        <fullName evidence="7">LysR family transcriptional regulator</fullName>
    </submittedName>
</protein>
<dbReference type="Gene3D" id="3.40.190.10">
    <property type="entry name" value="Periplasmic binding protein-like II"/>
    <property type="match status" value="2"/>
</dbReference>
<dbReference type="Gene3D" id="1.10.10.10">
    <property type="entry name" value="Winged helix-like DNA-binding domain superfamily/Winged helix DNA-binding domain"/>
    <property type="match status" value="1"/>
</dbReference>
<evidence type="ECO:0000256" key="1">
    <source>
        <dbReference type="ARBA" id="ARBA00009437"/>
    </source>
</evidence>
<comment type="caution">
    <text evidence="7">The sequence shown here is derived from an EMBL/GenBank/DDBJ whole genome shotgun (WGS) entry which is preliminary data.</text>
</comment>
<dbReference type="InterPro" id="IPR036390">
    <property type="entry name" value="WH_DNA-bd_sf"/>
</dbReference>
<keyword evidence="8" id="KW-1185">Reference proteome</keyword>
<dbReference type="PANTHER" id="PTHR30346:SF0">
    <property type="entry name" value="HCA OPERON TRANSCRIPTIONAL ACTIVATOR HCAR"/>
    <property type="match status" value="1"/>
</dbReference>
<gene>
    <name evidence="7" type="ORF">E3T39_12520</name>
</gene>
<dbReference type="Pfam" id="PF03466">
    <property type="entry name" value="LysR_substrate"/>
    <property type="match status" value="1"/>
</dbReference>
<dbReference type="InterPro" id="IPR005119">
    <property type="entry name" value="LysR_subst-bd"/>
</dbReference>
<keyword evidence="4" id="KW-0804">Transcription</keyword>
<evidence type="ECO:0000313" key="8">
    <source>
        <dbReference type="Proteomes" id="UP000298170"/>
    </source>
</evidence>
<dbReference type="Pfam" id="PF00126">
    <property type="entry name" value="HTH_1"/>
    <property type="match status" value="1"/>
</dbReference>
<evidence type="ECO:0000256" key="4">
    <source>
        <dbReference type="ARBA" id="ARBA00023163"/>
    </source>
</evidence>
<dbReference type="OrthoDB" id="3673085at2"/>
<dbReference type="InterPro" id="IPR036388">
    <property type="entry name" value="WH-like_DNA-bd_sf"/>
</dbReference>
<dbReference type="PRINTS" id="PR00039">
    <property type="entry name" value="HTHLYSR"/>
</dbReference>
<evidence type="ECO:0000256" key="3">
    <source>
        <dbReference type="ARBA" id="ARBA00023125"/>
    </source>
</evidence>